<protein>
    <recommendedName>
        <fullName evidence="4">STAS domain-containing protein</fullName>
    </recommendedName>
</protein>
<gene>
    <name evidence="2" type="ORF">GCM10010497_15450</name>
</gene>
<dbReference type="EMBL" id="BMSJ01000002">
    <property type="protein sequence ID" value="GGR14208.1"/>
    <property type="molecule type" value="Genomic_DNA"/>
</dbReference>
<sequence>MAKWLEAREKPYFTPEAPSPFQSAGSPAGAISLTPGLQPADRTSLLTLKLVSANKQWRHAAPMSRRKRHDVSSPPHAVRRARDRAAGEPGGEPDHHTAPEAHAAPPGLVPHPGGQLVLGLGGLTSCDSTGITFLTITRNHASAPRASRTVGR</sequence>
<evidence type="ECO:0000313" key="2">
    <source>
        <dbReference type="EMBL" id="GGR14208.1"/>
    </source>
</evidence>
<feature type="compositionally biased region" description="Basic and acidic residues" evidence="1">
    <location>
        <begin position="1"/>
        <end position="11"/>
    </location>
</feature>
<feature type="compositionally biased region" description="Low complexity" evidence="1">
    <location>
        <begin position="100"/>
        <end position="112"/>
    </location>
</feature>
<dbReference type="Proteomes" id="UP000642014">
    <property type="component" value="Unassembled WGS sequence"/>
</dbReference>
<name>A0AAV4KFT9_9ACTN</name>
<proteinExistence type="predicted"/>
<evidence type="ECO:0008006" key="4">
    <source>
        <dbReference type="Google" id="ProtNLM"/>
    </source>
</evidence>
<dbReference type="InterPro" id="IPR036513">
    <property type="entry name" value="STAS_dom_sf"/>
</dbReference>
<feature type="region of interest" description="Disordered" evidence="1">
    <location>
        <begin position="1"/>
        <end position="36"/>
    </location>
</feature>
<reference evidence="2 3" key="1">
    <citation type="journal article" date="2014" name="Int. J. Syst. Evol. Microbiol.">
        <title>Complete genome sequence of Corynebacterium casei LMG S-19264T (=DSM 44701T), isolated from a smear-ripened cheese.</title>
        <authorList>
            <consortium name="US DOE Joint Genome Institute (JGI-PGF)"/>
            <person name="Walter F."/>
            <person name="Albersmeier A."/>
            <person name="Kalinowski J."/>
            <person name="Ruckert C."/>
        </authorList>
    </citation>
    <scope>NUCLEOTIDE SEQUENCE [LARGE SCALE GENOMIC DNA]</scope>
    <source>
        <strain evidence="2 3">JCM 4205</strain>
    </source>
</reference>
<accession>A0AAV4KFT9</accession>
<dbReference type="Gene3D" id="3.30.750.24">
    <property type="entry name" value="STAS domain"/>
    <property type="match status" value="1"/>
</dbReference>
<evidence type="ECO:0000313" key="3">
    <source>
        <dbReference type="Proteomes" id="UP000642014"/>
    </source>
</evidence>
<dbReference type="AlphaFoldDB" id="A0AAV4KFT9"/>
<organism evidence="2 3">
    <name type="scientific">Streptomyces cinereoruber</name>
    <dbReference type="NCBI Taxonomy" id="67260"/>
    <lineage>
        <taxon>Bacteria</taxon>
        <taxon>Bacillati</taxon>
        <taxon>Actinomycetota</taxon>
        <taxon>Actinomycetes</taxon>
        <taxon>Kitasatosporales</taxon>
        <taxon>Streptomycetaceae</taxon>
        <taxon>Streptomyces</taxon>
    </lineage>
</organism>
<comment type="caution">
    <text evidence="2">The sequence shown here is derived from an EMBL/GenBank/DDBJ whole genome shotgun (WGS) entry which is preliminary data.</text>
</comment>
<evidence type="ECO:0000256" key="1">
    <source>
        <dbReference type="SAM" id="MobiDB-lite"/>
    </source>
</evidence>
<feature type="region of interest" description="Disordered" evidence="1">
    <location>
        <begin position="56"/>
        <end position="112"/>
    </location>
</feature>
<dbReference type="SUPFAM" id="SSF52091">
    <property type="entry name" value="SpoIIaa-like"/>
    <property type="match status" value="1"/>
</dbReference>